<organism evidence="1 2">
    <name type="scientific">Gossypium stocksii</name>
    <dbReference type="NCBI Taxonomy" id="47602"/>
    <lineage>
        <taxon>Eukaryota</taxon>
        <taxon>Viridiplantae</taxon>
        <taxon>Streptophyta</taxon>
        <taxon>Embryophyta</taxon>
        <taxon>Tracheophyta</taxon>
        <taxon>Spermatophyta</taxon>
        <taxon>Magnoliopsida</taxon>
        <taxon>eudicotyledons</taxon>
        <taxon>Gunneridae</taxon>
        <taxon>Pentapetalae</taxon>
        <taxon>rosids</taxon>
        <taxon>malvids</taxon>
        <taxon>Malvales</taxon>
        <taxon>Malvaceae</taxon>
        <taxon>Malvoideae</taxon>
        <taxon>Gossypium</taxon>
    </lineage>
</organism>
<name>A0A9D3UUP0_9ROSI</name>
<evidence type="ECO:0000313" key="2">
    <source>
        <dbReference type="Proteomes" id="UP000828251"/>
    </source>
</evidence>
<reference evidence="1 2" key="1">
    <citation type="journal article" date="2021" name="Plant Biotechnol. J.">
        <title>Multi-omics assisted identification of the key and species-specific regulatory components of drought-tolerant mechanisms in Gossypium stocksii.</title>
        <authorList>
            <person name="Yu D."/>
            <person name="Ke L."/>
            <person name="Zhang D."/>
            <person name="Wu Y."/>
            <person name="Sun Y."/>
            <person name="Mei J."/>
            <person name="Sun J."/>
            <person name="Sun Y."/>
        </authorList>
    </citation>
    <scope>NUCLEOTIDE SEQUENCE [LARGE SCALE GENOMIC DNA]</scope>
    <source>
        <strain evidence="2">cv. E1</strain>
        <tissue evidence="1">Leaf</tissue>
    </source>
</reference>
<protein>
    <submittedName>
        <fullName evidence="1">Uncharacterized protein</fullName>
    </submittedName>
</protein>
<dbReference type="EMBL" id="JAIQCV010000010">
    <property type="protein sequence ID" value="KAH1057314.1"/>
    <property type="molecule type" value="Genomic_DNA"/>
</dbReference>
<keyword evidence="2" id="KW-1185">Reference proteome</keyword>
<proteinExistence type="predicted"/>
<dbReference type="Proteomes" id="UP000828251">
    <property type="component" value="Unassembled WGS sequence"/>
</dbReference>
<dbReference type="AlphaFoldDB" id="A0A9D3UUP0"/>
<comment type="caution">
    <text evidence="1">The sequence shown here is derived from an EMBL/GenBank/DDBJ whole genome shotgun (WGS) entry which is preliminary data.</text>
</comment>
<accession>A0A9D3UUP0</accession>
<evidence type="ECO:0000313" key="1">
    <source>
        <dbReference type="EMBL" id="KAH1057314.1"/>
    </source>
</evidence>
<sequence>MVTVALRVPLLLEMDSKDITLITLTTDSYKGKSRYLGAGRVLSHLLVSSFCSFYSFNISDAPFQYLNSISFDE</sequence>
<gene>
    <name evidence="1" type="ORF">J1N35_035379</name>
</gene>